<accession>A0A371EZ27</accession>
<keyword evidence="2" id="KW-1185">Reference proteome</keyword>
<sequence length="119" mass="13756">MFLKKIITKISSRRLRYVMEKLVSSFQSSFVLNRSSSDNIIIVQEVLHLMKHKMELLNDLILFSKVSLEQLDVMKAIIDLLKISFSLFVTPLTPFLPLYHTFVAPFLPVPRISIVPSLH</sequence>
<dbReference type="EMBL" id="QJKJ01011410">
    <property type="protein sequence ID" value="RDX71259.1"/>
    <property type="molecule type" value="Genomic_DNA"/>
</dbReference>
<evidence type="ECO:0000313" key="2">
    <source>
        <dbReference type="Proteomes" id="UP000257109"/>
    </source>
</evidence>
<protein>
    <recommendedName>
        <fullName evidence="3">Reverse transcriptase domain-containing protein</fullName>
    </recommendedName>
</protein>
<feature type="non-terminal residue" evidence="1">
    <location>
        <position position="1"/>
    </location>
</feature>
<name>A0A371EZ27_MUCPR</name>
<dbReference type="AlphaFoldDB" id="A0A371EZ27"/>
<organism evidence="1 2">
    <name type="scientific">Mucuna pruriens</name>
    <name type="common">Velvet bean</name>
    <name type="synonym">Dolichos pruriens</name>
    <dbReference type="NCBI Taxonomy" id="157652"/>
    <lineage>
        <taxon>Eukaryota</taxon>
        <taxon>Viridiplantae</taxon>
        <taxon>Streptophyta</taxon>
        <taxon>Embryophyta</taxon>
        <taxon>Tracheophyta</taxon>
        <taxon>Spermatophyta</taxon>
        <taxon>Magnoliopsida</taxon>
        <taxon>eudicotyledons</taxon>
        <taxon>Gunneridae</taxon>
        <taxon>Pentapetalae</taxon>
        <taxon>rosids</taxon>
        <taxon>fabids</taxon>
        <taxon>Fabales</taxon>
        <taxon>Fabaceae</taxon>
        <taxon>Papilionoideae</taxon>
        <taxon>50 kb inversion clade</taxon>
        <taxon>NPAAA clade</taxon>
        <taxon>indigoferoid/millettioid clade</taxon>
        <taxon>Phaseoleae</taxon>
        <taxon>Mucuna</taxon>
    </lineage>
</organism>
<proteinExistence type="predicted"/>
<evidence type="ECO:0008006" key="3">
    <source>
        <dbReference type="Google" id="ProtNLM"/>
    </source>
</evidence>
<evidence type="ECO:0000313" key="1">
    <source>
        <dbReference type="EMBL" id="RDX71259.1"/>
    </source>
</evidence>
<gene>
    <name evidence="1" type="ORF">CR513_49426</name>
</gene>
<comment type="caution">
    <text evidence="1">The sequence shown here is derived from an EMBL/GenBank/DDBJ whole genome shotgun (WGS) entry which is preliminary data.</text>
</comment>
<dbReference type="Proteomes" id="UP000257109">
    <property type="component" value="Unassembled WGS sequence"/>
</dbReference>
<reference evidence="1" key="1">
    <citation type="submission" date="2018-05" db="EMBL/GenBank/DDBJ databases">
        <title>Draft genome of Mucuna pruriens seed.</title>
        <authorList>
            <person name="Nnadi N.E."/>
            <person name="Vos R."/>
            <person name="Hasami M.H."/>
            <person name="Devisetty U.K."/>
            <person name="Aguiy J.C."/>
        </authorList>
    </citation>
    <scope>NUCLEOTIDE SEQUENCE [LARGE SCALE GENOMIC DNA]</scope>
    <source>
        <strain evidence="1">JCA_2017</strain>
    </source>
</reference>